<keyword evidence="1" id="KW-0812">Transmembrane</keyword>
<dbReference type="PANTHER" id="PTHR34814:SF2">
    <property type="entry name" value="DUF3533 DOMAIN-CONTAINING PROTEIN"/>
    <property type="match status" value="1"/>
</dbReference>
<dbReference type="InterPro" id="IPR053001">
    <property type="entry name" value="MNNG_permease-like"/>
</dbReference>
<evidence type="ECO:0000313" key="3">
    <source>
        <dbReference type="EMBL" id="KAH7089117.1"/>
    </source>
</evidence>
<feature type="transmembrane region" description="Helical" evidence="1">
    <location>
        <begin position="37"/>
        <end position="60"/>
    </location>
</feature>
<dbReference type="Pfam" id="PF12051">
    <property type="entry name" value="DUF3533"/>
    <property type="match status" value="1"/>
</dbReference>
<gene>
    <name evidence="3" type="ORF">FB567DRAFT_591231</name>
</gene>
<sequence length="487" mass="54321">MFSFINRLRHFEGKPTLDNKNRTHFRDQEWLGIRKKVILQITAGGIAFMLWFLACLSYMYGTLYLSPGRHAAFHILAVDYDGGVVGQAMQAAYSQLKGPGFFTLEFHTPQQYPSEAEVYQAVWRGDYWASITATEGASTRLAAALQGGQAAANYNSSNALHYVWNQQYYTTFANAIVQGHMNQLVAATRLAYNKLNGTQASHLVNTTDSAAVQALLNPIQAAANNIHAATFGTSILMNTVSMAMPILQQFFFLLVLNGVLGMHNLYKKMTVLSSLRFRRIAGVLFTFGAALCQAGYYWAFRENWDVNGNQFVLTWMIVWLLMHIHLLILDSISTIAPLPVMPFVVLLWVLLNIASALSPLELQAGFYHWGIALPSHEAYSVMVTIWTGGAHNRLYRALPILCGWWVLANITTTLTHLRACHLAYKLEEHDDKKNTGKDVEVGLSLADSSSKVDAISRTPTRLTRQKTVEEAALERREVYGPGIPPLA</sequence>
<organism evidence="3 4">
    <name type="scientific">Paraphoma chrysanthemicola</name>
    <dbReference type="NCBI Taxonomy" id="798071"/>
    <lineage>
        <taxon>Eukaryota</taxon>
        <taxon>Fungi</taxon>
        <taxon>Dikarya</taxon>
        <taxon>Ascomycota</taxon>
        <taxon>Pezizomycotina</taxon>
        <taxon>Dothideomycetes</taxon>
        <taxon>Pleosporomycetidae</taxon>
        <taxon>Pleosporales</taxon>
        <taxon>Pleosporineae</taxon>
        <taxon>Phaeosphaeriaceae</taxon>
        <taxon>Paraphoma</taxon>
    </lineage>
</organism>
<dbReference type="OrthoDB" id="2140105at2759"/>
<dbReference type="PANTHER" id="PTHR34814">
    <property type="entry name" value="NITROSOGUANIDINE RESISTANCE PROTEIN SNG1"/>
    <property type="match status" value="1"/>
</dbReference>
<name>A0A8K0R8C9_9PLEO</name>
<accession>A0A8K0R8C9</accession>
<dbReference type="InterPro" id="IPR022703">
    <property type="entry name" value="DUF3533"/>
</dbReference>
<evidence type="ECO:0000313" key="4">
    <source>
        <dbReference type="Proteomes" id="UP000813461"/>
    </source>
</evidence>
<keyword evidence="4" id="KW-1185">Reference proteome</keyword>
<evidence type="ECO:0000256" key="1">
    <source>
        <dbReference type="SAM" id="Phobius"/>
    </source>
</evidence>
<feature type="transmembrane region" description="Helical" evidence="1">
    <location>
        <begin position="246"/>
        <end position="265"/>
    </location>
</feature>
<dbReference type="GO" id="GO:0016020">
    <property type="term" value="C:membrane"/>
    <property type="evidence" value="ECO:0007669"/>
    <property type="project" value="TreeGrafter"/>
</dbReference>
<comment type="caution">
    <text evidence="3">The sequence shown here is derived from an EMBL/GenBank/DDBJ whole genome shotgun (WGS) entry which is preliminary data.</text>
</comment>
<feature type="transmembrane region" description="Helical" evidence="1">
    <location>
        <begin position="277"/>
        <end position="299"/>
    </location>
</feature>
<evidence type="ECO:0000259" key="2">
    <source>
        <dbReference type="Pfam" id="PF12051"/>
    </source>
</evidence>
<feature type="transmembrane region" description="Helical" evidence="1">
    <location>
        <begin position="311"/>
        <end position="328"/>
    </location>
</feature>
<proteinExistence type="predicted"/>
<feature type="transmembrane region" description="Helical" evidence="1">
    <location>
        <begin position="340"/>
        <end position="360"/>
    </location>
</feature>
<dbReference type="EMBL" id="JAGMVJ010000007">
    <property type="protein sequence ID" value="KAH7089117.1"/>
    <property type="molecule type" value="Genomic_DNA"/>
</dbReference>
<dbReference type="Proteomes" id="UP000813461">
    <property type="component" value="Unassembled WGS sequence"/>
</dbReference>
<keyword evidence="1" id="KW-1133">Transmembrane helix</keyword>
<dbReference type="AlphaFoldDB" id="A0A8K0R8C9"/>
<protein>
    <recommendedName>
        <fullName evidence="2">DUF3533 domain-containing protein</fullName>
    </recommendedName>
</protein>
<keyword evidence="1" id="KW-0472">Membrane</keyword>
<reference evidence="3" key="1">
    <citation type="journal article" date="2021" name="Nat. Commun.">
        <title>Genetic determinants of endophytism in the Arabidopsis root mycobiome.</title>
        <authorList>
            <person name="Mesny F."/>
            <person name="Miyauchi S."/>
            <person name="Thiergart T."/>
            <person name="Pickel B."/>
            <person name="Atanasova L."/>
            <person name="Karlsson M."/>
            <person name="Huettel B."/>
            <person name="Barry K.W."/>
            <person name="Haridas S."/>
            <person name="Chen C."/>
            <person name="Bauer D."/>
            <person name="Andreopoulos W."/>
            <person name="Pangilinan J."/>
            <person name="LaButti K."/>
            <person name="Riley R."/>
            <person name="Lipzen A."/>
            <person name="Clum A."/>
            <person name="Drula E."/>
            <person name="Henrissat B."/>
            <person name="Kohler A."/>
            <person name="Grigoriev I.V."/>
            <person name="Martin F.M."/>
            <person name="Hacquard S."/>
        </authorList>
    </citation>
    <scope>NUCLEOTIDE SEQUENCE</scope>
    <source>
        <strain evidence="3">MPI-SDFR-AT-0120</strain>
    </source>
</reference>
<feature type="domain" description="DUF3533" evidence="2">
    <location>
        <begin position="47"/>
        <end position="409"/>
    </location>
</feature>